<evidence type="ECO:0000313" key="3">
    <source>
        <dbReference type="EMBL" id="ALL64512.1"/>
    </source>
</evidence>
<dbReference type="Gene3D" id="3.40.50.150">
    <property type="entry name" value="Vaccinia Virus protein VP39"/>
    <property type="match status" value="1"/>
</dbReference>
<organism evidence="3 4">
    <name type="scientific">Paraburkholderia caribensis MBA4</name>
    <dbReference type="NCBI Taxonomy" id="1323664"/>
    <lineage>
        <taxon>Bacteria</taxon>
        <taxon>Pseudomonadati</taxon>
        <taxon>Pseudomonadota</taxon>
        <taxon>Betaproteobacteria</taxon>
        <taxon>Burkholderiales</taxon>
        <taxon>Burkholderiaceae</taxon>
        <taxon>Paraburkholderia</taxon>
    </lineage>
</organism>
<keyword evidence="3" id="KW-0489">Methyltransferase</keyword>
<dbReference type="InterPro" id="IPR041698">
    <property type="entry name" value="Methyltransf_25"/>
</dbReference>
<name>A0A0P0R971_9BURK</name>
<dbReference type="Proteomes" id="UP000019146">
    <property type="component" value="Chromosome 1"/>
</dbReference>
<sequence>MTKAAFDACIARASAVAAGAPHGYHRRMAESHYTDPRLVALYDALNPFAADTRFYVDLAARTDATRIVDIGCGTGLLACELARRGHRVTGVDPSPAMLDIARRRPGGDQVEWIEGDAAQLGAKSADLAVMTGHVAQVFLDDASFDATLAAAQATLRPGGRLAFESRNPSVSPWAAWTPELSRRVIDDPCCGAVEIWLQLIEARHDRVRFDTHYRFLRDGDTVVTSSELRFRTQATLSEALSKAGFGGLEWFGDWSRSPVDHASRELIVVAKRD</sequence>
<protein>
    <submittedName>
        <fullName evidence="3">Putative methyltransferase</fullName>
    </submittedName>
</protein>
<feature type="domain" description="Methyltransferase" evidence="2">
    <location>
        <begin position="67"/>
        <end position="159"/>
    </location>
</feature>
<evidence type="ECO:0000259" key="2">
    <source>
        <dbReference type="Pfam" id="PF13649"/>
    </source>
</evidence>
<dbReference type="InterPro" id="IPR029063">
    <property type="entry name" value="SAM-dependent_MTases_sf"/>
</dbReference>
<proteinExistence type="predicted"/>
<dbReference type="KEGG" id="bcai:K788_0006581"/>
<dbReference type="Pfam" id="PF13649">
    <property type="entry name" value="Methyltransf_25"/>
    <property type="match status" value="1"/>
</dbReference>
<reference evidence="3 4" key="1">
    <citation type="journal article" date="2014" name="Genome Announc.">
        <title>Draft Genome Sequence of the Haloacid-Degrading Burkholderia caribensis Strain MBA4.</title>
        <authorList>
            <person name="Pan Y."/>
            <person name="Kong K.F."/>
            <person name="Tsang J.S."/>
        </authorList>
    </citation>
    <scope>NUCLEOTIDE SEQUENCE [LARGE SCALE GENOMIC DNA]</scope>
    <source>
        <strain evidence="3 4">MBA4</strain>
    </source>
</reference>
<dbReference type="SUPFAM" id="SSF53335">
    <property type="entry name" value="S-adenosyl-L-methionine-dependent methyltransferases"/>
    <property type="match status" value="1"/>
</dbReference>
<gene>
    <name evidence="3" type="ORF">K788_0006581</name>
</gene>
<dbReference type="PANTHER" id="PTHR43861">
    <property type="entry name" value="TRANS-ACONITATE 2-METHYLTRANSFERASE-RELATED"/>
    <property type="match status" value="1"/>
</dbReference>
<dbReference type="CDD" id="cd02440">
    <property type="entry name" value="AdoMet_MTases"/>
    <property type="match status" value="1"/>
</dbReference>
<dbReference type="EMBL" id="CP012746">
    <property type="protein sequence ID" value="ALL64512.1"/>
    <property type="molecule type" value="Genomic_DNA"/>
</dbReference>
<evidence type="ECO:0000256" key="1">
    <source>
        <dbReference type="ARBA" id="ARBA00022679"/>
    </source>
</evidence>
<keyword evidence="1 3" id="KW-0808">Transferase</keyword>
<evidence type="ECO:0000313" key="4">
    <source>
        <dbReference type="Proteomes" id="UP000019146"/>
    </source>
</evidence>
<dbReference type="GO" id="GO:0008168">
    <property type="term" value="F:methyltransferase activity"/>
    <property type="evidence" value="ECO:0007669"/>
    <property type="project" value="UniProtKB-KW"/>
</dbReference>
<accession>A0A0P0R971</accession>
<dbReference type="AlphaFoldDB" id="A0A0P0R971"/>
<dbReference type="GO" id="GO:0032259">
    <property type="term" value="P:methylation"/>
    <property type="evidence" value="ECO:0007669"/>
    <property type="project" value="UniProtKB-KW"/>
</dbReference>